<dbReference type="SUPFAM" id="SSF52833">
    <property type="entry name" value="Thioredoxin-like"/>
    <property type="match status" value="1"/>
</dbReference>
<dbReference type="EMBL" id="JAALLS010000004">
    <property type="protein sequence ID" value="NGP87714.1"/>
    <property type="molecule type" value="Genomic_DNA"/>
</dbReference>
<dbReference type="InterPro" id="IPR013766">
    <property type="entry name" value="Thioredoxin_domain"/>
</dbReference>
<evidence type="ECO:0000256" key="1">
    <source>
        <dbReference type="ARBA" id="ARBA00022729"/>
    </source>
</evidence>
<comment type="caution">
    <text evidence="3">The sequence shown here is derived from an EMBL/GenBank/DDBJ whole genome shotgun (WGS) entry which is preliminary data.</text>
</comment>
<dbReference type="PANTHER" id="PTHR15337">
    <property type="entry name" value="ANTERIOR GRADIENT PROTEIN-RELATED"/>
    <property type="match status" value="1"/>
</dbReference>
<dbReference type="AlphaFoldDB" id="A0A6M1T9U7"/>
<feature type="domain" description="Thioredoxin" evidence="2">
    <location>
        <begin position="19"/>
        <end position="145"/>
    </location>
</feature>
<dbReference type="PANTHER" id="PTHR15337:SF11">
    <property type="entry name" value="THIOREDOXIN DOMAIN-CONTAINING PROTEIN"/>
    <property type="match status" value="1"/>
</dbReference>
<evidence type="ECO:0000313" key="4">
    <source>
        <dbReference type="Proteomes" id="UP000479132"/>
    </source>
</evidence>
<evidence type="ECO:0000259" key="2">
    <source>
        <dbReference type="PROSITE" id="PS51352"/>
    </source>
</evidence>
<sequence length="166" mass="19221">MNKRFFLIVICFLFGINSMVLGQSLDWIALGEAQEKAAQTGKKVFIFAEAEWCGYCKKMKKQVFPQPEVQENIKKYFHPVKVDIESNEKIKFDDQMVSQRNFAQKFRIQSTPTMIFIDSDGKILGTQPGFMRAEIFDKLLSYIGAEYYKEMGIKAYLKEQGVSIEK</sequence>
<proteinExistence type="predicted"/>
<dbReference type="Gene3D" id="3.40.30.10">
    <property type="entry name" value="Glutaredoxin"/>
    <property type="match status" value="1"/>
</dbReference>
<keyword evidence="1" id="KW-0732">Signal</keyword>
<organism evidence="3 4">
    <name type="scientific">Fodinibius halophilus</name>
    <dbReference type="NCBI Taxonomy" id="1736908"/>
    <lineage>
        <taxon>Bacteria</taxon>
        <taxon>Pseudomonadati</taxon>
        <taxon>Balneolota</taxon>
        <taxon>Balneolia</taxon>
        <taxon>Balneolales</taxon>
        <taxon>Balneolaceae</taxon>
        <taxon>Fodinibius</taxon>
    </lineage>
</organism>
<dbReference type="InterPro" id="IPR036249">
    <property type="entry name" value="Thioredoxin-like_sf"/>
</dbReference>
<accession>A0A6M1T9U7</accession>
<evidence type="ECO:0000313" key="3">
    <source>
        <dbReference type="EMBL" id="NGP87714.1"/>
    </source>
</evidence>
<gene>
    <name evidence="3" type="ORF">G3569_05055</name>
</gene>
<dbReference type="Pfam" id="PF13098">
    <property type="entry name" value="Thioredoxin_2"/>
    <property type="match status" value="1"/>
</dbReference>
<protein>
    <submittedName>
        <fullName evidence="3">Thioredoxin fold domain-containing protein</fullName>
    </submittedName>
</protein>
<dbReference type="InterPro" id="IPR051099">
    <property type="entry name" value="AGR/TXD"/>
</dbReference>
<dbReference type="PROSITE" id="PS51352">
    <property type="entry name" value="THIOREDOXIN_2"/>
    <property type="match status" value="1"/>
</dbReference>
<reference evidence="3 4" key="1">
    <citation type="submission" date="2020-02" db="EMBL/GenBank/DDBJ databases">
        <title>Aliifodinibius halophilus 2W32, complete genome.</title>
        <authorList>
            <person name="Li Y."/>
            <person name="Wu S."/>
        </authorList>
    </citation>
    <scope>NUCLEOTIDE SEQUENCE [LARGE SCALE GENOMIC DNA]</scope>
    <source>
        <strain evidence="3 4">2W32</strain>
    </source>
</reference>
<name>A0A6M1T9U7_9BACT</name>
<keyword evidence="4" id="KW-1185">Reference proteome</keyword>
<dbReference type="Proteomes" id="UP000479132">
    <property type="component" value="Unassembled WGS sequence"/>
</dbReference>
<dbReference type="InterPro" id="IPR012336">
    <property type="entry name" value="Thioredoxin-like_fold"/>
</dbReference>
<dbReference type="RefSeq" id="WP_165266716.1">
    <property type="nucleotide sequence ID" value="NZ_JAALLS010000004.1"/>
</dbReference>